<evidence type="ECO:0000256" key="2">
    <source>
        <dbReference type="ARBA" id="ARBA00023125"/>
    </source>
</evidence>
<comment type="caution">
    <text evidence="6">The sequence shown here is derived from an EMBL/GenBank/DDBJ whole genome shotgun (WGS) entry which is preliminary data.</text>
</comment>
<dbReference type="HOGENOM" id="CLU_000445_101_9_9"/>
<keyword evidence="3" id="KW-0804">Transcription</keyword>
<dbReference type="GO" id="GO:0006355">
    <property type="term" value="P:regulation of DNA-templated transcription"/>
    <property type="evidence" value="ECO:0007669"/>
    <property type="project" value="InterPro"/>
</dbReference>
<dbReference type="STRING" id="41997.RV16_GL000659"/>
<dbReference type="PATRIC" id="fig|1139996.3.peg.1725"/>
<dbReference type="SUPFAM" id="SSF46894">
    <property type="entry name" value="C-terminal effector domain of the bipartite response regulators"/>
    <property type="match status" value="1"/>
</dbReference>
<dbReference type="GO" id="GO:0000160">
    <property type="term" value="P:phosphorelay signal transduction system"/>
    <property type="evidence" value="ECO:0007669"/>
    <property type="project" value="InterPro"/>
</dbReference>
<protein>
    <recommendedName>
        <fullName evidence="5">OmpR/PhoB-type domain-containing protein</fullName>
    </recommendedName>
</protein>
<keyword evidence="7" id="KW-1185">Reference proteome</keyword>
<dbReference type="InterPro" id="IPR001867">
    <property type="entry name" value="OmpR/PhoB-type_DNA-bd"/>
</dbReference>
<dbReference type="PROSITE" id="PS51755">
    <property type="entry name" value="OMPR_PHOB"/>
    <property type="match status" value="1"/>
</dbReference>
<dbReference type="GO" id="GO:0003677">
    <property type="term" value="F:DNA binding"/>
    <property type="evidence" value="ECO:0007669"/>
    <property type="project" value="UniProtKB-UniRule"/>
</dbReference>
<organism evidence="6 7">
    <name type="scientific">Enterococcus saccharolyticus subsp. saccharolyticus ATCC 43076</name>
    <dbReference type="NCBI Taxonomy" id="1139996"/>
    <lineage>
        <taxon>Bacteria</taxon>
        <taxon>Bacillati</taxon>
        <taxon>Bacillota</taxon>
        <taxon>Bacilli</taxon>
        <taxon>Lactobacillales</taxon>
        <taxon>Enterococcaceae</taxon>
        <taxon>Enterococcus</taxon>
    </lineage>
</organism>
<gene>
    <name evidence="6" type="ORF">OMQ_01738</name>
</gene>
<dbReference type="InterPro" id="IPR016032">
    <property type="entry name" value="Sig_transdc_resp-reg_C-effctor"/>
</dbReference>
<evidence type="ECO:0000313" key="7">
    <source>
        <dbReference type="Proteomes" id="UP000014136"/>
    </source>
</evidence>
<dbReference type="eggNOG" id="COG0745">
    <property type="taxonomic scope" value="Bacteria"/>
</dbReference>
<evidence type="ECO:0000256" key="3">
    <source>
        <dbReference type="ARBA" id="ARBA00023163"/>
    </source>
</evidence>
<sequence length="57" mass="6832">MTSEELFEVVLQEKYLENNNTVMAHIARLREKLHELPRKPKFIKTVWEVGYTIENSK</sequence>
<feature type="DNA-binding region" description="OmpR/PhoB-type" evidence="4">
    <location>
        <begin position="1"/>
        <end position="55"/>
    </location>
</feature>
<evidence type="ECO:0000256" key="4">
    <source>
        <dbReference type="PROSITE-ProRule" id="PRU01091"/>
    </source>
</evidence>
<dbReference type="CDD" id="cd00383">
    <property type="entry name" value="trans_reg_C"/>
    <property type="match status" value="1"/>
</dbReference>
<evidence type="ECO:0000259" key="5">
    <source>
        <dbReference type="PROSITE" id="PS51755"/>
    </source>
</evidence>
<dbReference type="InterPro" id="IPR036388">
    <property type="entry name" value="WH-like_DNA-bd_sf"/>
</dbReference>
<name>S0J5R0_9ENTE</name>
<dbReference type="AlphaFoldDB" id="S0J5R0"/>
<reference evidence="6 7" key="1">
    <citation type="submission" date="2013-03" db="EMBL/GenBank/DDBJ databases">
        <title>The Genome Sequence of Enterococcus saccharolyticus ATCC_43076 (Illumina only assembly).</title>
        <authorList>
            <consortium name="The Broad Institute Genomics Platform"/>
            <consortium name="The Broad Institute Genome Sequencing Center for Infectious Disease"/>
            <person name="Earl A."/>
            <person name="Russ C."/>
            <person name="Gilmore M."/>
            <person name="Surin D."/>
            <person name="Walker B."/>
            <person name="Young S."/>
            <person name="Zeng Q."/>
            <person name="Gargeya S."/>
            <person name="Fitzgerald M."/>
            <person name="Haas B."/>
            <person name="Abouelleil A."/>
            <person name="Allen A.W."/>
            <person name="Alvarado L."/>
            <person name="Arachchi H.M."/>
            <person name="Berlin A.M."/>
            <person name="Chapman S.B."/>
            <person name="Gainer-Dewar J."/>
            <person name="Goldberg J."/>
            <person name="Griggs A."/>
            <person name="Gujja S."/>
            <person name="Hansen M."/>
            <person name="Howarth C."/>
            <person name="Imamovic A."/>
            <person name="Ireland A."/>
            <person name="Larimer J."/>
            <person name="McCowan C."/>
            <person name="Murphy C."/>
            <person name="Pearson M."/>
            <person name="Poon T.W."/>
            <person name="Priest M."/>
            <person name="Roberts A."/>
            <person name="Saif S."/>
            <person name="Shea T."/>
            <person name="Sisk P."/>
            <person name="Sykes S."/>
            <person name="Wortman J."/>
            <person name="Nusbaum C."/>
            <person name="Birren B."/>
        </authorList>
    </citation>
    <scope>NUCLEOTIDE SEQUENCE [LARGE SCALE GENOMIC DNA]</scope>
    <source>
        <strain evidence="6 7">ATCC 43076</strain>
    </source>
</reference>
<dbReference type="Pfam" id="PF00486">
    <property type="entry name" value="Trans_reg_C"/>
    <property type="match status" value="1"/>
</dbReference>
<feature type="domain" description="OmpR/PhoB-type" evidence="5">
    <location>
        <begin position="1"/>
        <end position="55"/>
    </location>
</feature>
<dbReference type="Proteomes" id="UP000014136">
    <property type="component" value="Unassembled WGS sequence"/>
</dbReference>
<keyword evidence="2 4" id="KW-0238">DNA-binding</keyword>
<accession>S0J5R0</accession>
<evidence type="ECO:0000313" key="6">
    <source>
        <dbReference type="EMBL" id="EOT28224.1"/>
    </source>
</evidence>
<keyword evidence="1" id="KW-0805">Transcription regulation</keyword>
<dbReference type="Gene3D" id="1.10.10.10">
    <property type="entry name" value="Winged helix-like DNA-binding domain superfamily/Winged helix DNA-binding domain"/>
    <property type="match status" value="1"/>
</dbReference>
<dbReference type="EMBL" id="AHYT01000008">
    <property type="protein sequence ID" value="EOT28224.1"/>
    <property type="molecule type" value="Genomic_DNA"/>
</dbReference>
<proteinExistence type="predicted"/>
<evidence type="ECO:0000256" key="1">
    <source>
        <dbReference type="ARBA" id="ARBA00023015"/>
    </source>
</evidence>